<dbReference type="EMBL" id="JACHIT010000001">
    <property type="protein sequence ID" value="MBB5912106.1"/>
    <property type="molecule type" value="Genomic_DNA"/>
</dbReference>
<dbReference type="SUPFAM" id="SSF103473">
    <property type="entry name" value="MFS general substrate transporter"/>
    <property type="match status" value="1"/>
</dbReference>
<evidence type="ECO:0000313" key="3">
    <source>
        <dbReference type="EMBL" id="MBB5912106.1"/>
    </source>
</evidence>
<dbReference type="InterPro" id="IPR036259">
    <property type="entry name" value="MFS_trans_sf"/>
</dbReference>
<feature type="transmembrane region" description="Helical" evidence="2">
    <location>
        <begin position="57"/>
        <end position="77"/>
    </location>
</feature>
<dbReference type="PANTHER" id="PTHR23523:SF2">
    <property type="entry name" value="2-NITROIMIDAZOLE TRANSPORTER"/>
    <property type="match status" value="1"/>
</dbReference>
<proteinExistence type="predicted"/>
<feature type="transmembrane region" description="Helical" evidence="2">
    <location>
        <begin position="350"/>
        <end position="370"/>
    </location>
</feature>
<dbReference type="Proteomes" id="UP000540412">
    <property type="component" value="Unassembled WGS sequence"/>
</dbReference>
<keyword evidence="2" id="KW-0812">Transmembrane</keyword>
<feature type="transmembrane region" description="Helical" evidence="2">
    <location>
        <begin position="289"/>
        <end position="310"/>
    </location>
</feature>
<sequence>MRAGLFGALAVTGGSLAVRPWGGLWLFGVTTFTAALGVGLLAVLLPAVVRSVGNTRVLVATFTTALQAGAALGFATVVPLSDLFGSWKWALAVWAVLAPIAIVALWGSPSIAAPDAQHPLSRHAFGRDPLPASADSGQKRAGKTKADSAGAGSAGAGSAGAGSAGAGSAGAGSAGAGSAGAGLAGAGGSPLAILRRTGTVGLAVFFGLQALVAFVVMGWLPSVLRDAGVGAQAAGGYLGLLTFLGVPISLTVPPIVARSAHPERWLAGFSGFTVLGVLAFLVSPGSAPLLWSLVLGIGLAVFSLALTVITVRAGSAEQAVELSGAVQGVGYLIAAVGPYVIGLFRQLGDGWALPLGALLATAVAQLLIALKSGGARTATHHDGRKLS</sequence>
<feature type="transmembrane region" description="Helical" evidence="2">
    <location>
        <begin position="200"/>
        <end position="222"/>
    </location>
</feature>
<feature type="region of interest" description="Disordered" evidence="1">
    <location>
        <begin position="127"/>
        <end position="149"/>
    </location>
</feature>
<dbReference type="Gene3D" id="1.20.1250.20">
    <property type="entry name" value="MFS general substrate transporter like domains"/>
    <property type="match status" value="1"/>
</dbReference>
<keyword evidence="2" id="KW-1133">Transmembrane helix</keyword>
<protein>
    <submittedName>
        <fullName evidence="3">CP family cyanate transporter-like MFS transporter</fullName>
    </submittedName>
</protein>
<dbReference type="PANTHER" id="PTHR23523">
    <property type="match status" value="1"/>
</dbReference>
<feature type="transmembrane region" description="Helical" evidence="2">
    <location>
        <begin position="322"/>
        <end position="344"/>
    </location>
</feature>
<dbReference type="InterPro" id="IPR052524">
    <property type="entry name" value="MFS_Cyanate_Porter"/>
</dbReference>
<keyword evidence="2" id="KW-0472">Membrane</keyword>
<evidence type="ECO:0000256" key="1">
    <source>
        <dbReference type="SAM" id="MobiDB-lite"/>
    </source>
</evidence>
<feature type="transmembrane region" description="Helical" evidence="2">
    <location>
        <begin position="27"/>
        <end position="45"/>
    </location>
</feature>
<feature type="transmembrane region" description="Helical" evidence="2">
    <location>
        <begin position="89"/>
        <end position="107"/>
    </location>
</feature>
<keyword evidence="4" id="KW-1185">Reference proteome</keyword>
<dbReference type="AlphaFoldDB" id="A0A7W9UGH7"/>
<organism evidence="3 4">
    <name type="scientific">Nocardia transvalensis</name>
    <dbReference type="NCBI Taxonomy" id="37333"/>
    <lineage>
        <taxon>Bacteria</taxon>
        <taxon>Bacillati</taxon>
        <taxon>Actinomycetota</taxon>
        <taxon>Actinomycetes</taxon>
        <taxon>Mycobacteriales</taxon>
        <taxon>Nocardiaceae</taxon>
        <taxon>Nocardia</taxon>
    </lineage>
</organism>
<evidence type="ECO:0000313" key="4">
    <source>
        <dbReference type="Proteomes" id="UP000540412"/>
    </source>
</evidence>
<dbReference type="RefSeq" id="WP_184782099.1">
    <property type="nucleotide sequence ID" value="NZ_JACHIT010000001.1"/>
</dbReference>
<reference evidence="3 4" key="1">
    <citation type="submission" date="2020-08" db="EMBL/GenBank/DDBJ databases">
        <title>Sequencing the genomes of 1000 actinobacteria strains.</title>
        <authorList>
            <person name="Klenk H.-P."/>
        </authorList>
    </citation>
    <scope>NUCLEOTIDE SEQUENCE [LARGE SCALE GENOMIC DNA]</scope>
    <source>
        <strain evidence="3 4">DSM 43582</strain>
    </source>
</reference>
<evidence type="ECO:0000256" key="2">
    <source>
        <dbReference type="SAM" id="Phobius"/>
    </source>
</evidence>
<feature type="transmembrane region" description="Helical" evidence="2">
    <location>
        <begin position="234"/>
        <end position="253"/>
    </location>
</feature>
<comment type="caution">
    <text evidence="3">The sequence shown here is derived from an EMBL/GenBank/DDBJ whole genome shotgun (WGS) entry which is preliminary data.</text>
</comment>
<accession>A0A7W9UGH7</accession>
<gene>
    <name evidence="3" type="ORF">BJY24_000973</name>
</gene>
<name>A0A7W9UGH7_9NOCA</name>
<feature type="transmembrane region" description="Helical" evidence="2">
    <location>
        <begin position="265"/>
        <end position="283"/>
    </location>
</feature>